<dbReference type="RefSeq" id="WP_146530441.1">
    <property type="nucleotide sequence ID" value="NZ_SJPV01000013.1"/>
</dbReference>
<dbReference type="Proteomes" id="UP000319143">
    <property type="component" value="Unassembled WGS sequence"/>
</dbReference>
<proteinExistence type="predicted"/>
<dbReference type="EMBL" id="SJPV01000013">
    <property type="protein sequence ID" value="TWU32185.1"/>
    <property type="molecule type" value="Genomic_DNA"/>
</dbReference>
<evidence type="ECO:0008006" key="3">
    <source>
        <dbReference type="Google" id="ProtNLM"/>
    </source>
</evidence>
<reference evidence="1 2" key="1">
    <citation type="submission" date="2019-02" db="EMBL/GenBank/DDBJ databases">
        <title>Deep-cultivation of Planctomycetes and their phenomic and genomic characterization uncovers novel biology.</title>
        <authorList>
            <person name="Wiegand S."/>
            <person name="Jogler M."/>
            <person name="Boedeker C."/>
            <person name="Pinto D."/>
            <person name="Vollmers J."/>
            <person name="Rivas-Marin E."/>
            <person name="Kohn T."/>
            <person name="Peeters S.H."/>
            <person name="Heuer A."/>
            <person name="Rast P."/>
            <person name="Oberbeckmann S."/>
            <person name="Bunk B."/>
            <person name="Jeske O."/>
            <person name="Meyerdierks A."/>
            <person name="Storesund J.E."/>
            <person name="Kallscheuer N."/>
            <person name="Luecker S."/>
            <person name="Lage O.M."/>
            <person name="Pohl T."/>
            <person name="Merkel B.J."/>
            <person name="Hornburger P."/>
            <person name="Mueller R.-W."/>
            <person name="Bruemmer F."/>
            <person name="Labrenz M."/>
            <person name="Spormann A.M."/>
            <person name="Op Den Camp H."/>
            <person name="Overmann J."/>
            <person name="Amann R."/>
            <person name="Jetten M.S.M."/>
            <person name="Mascher T."/>
            <person name="Medema M.H."/>
            <person name="Devos D.P."/>
            <person name="Kaster A.-K."/>
            <person name="Ovreas L."/>
            <person name="Rohde M."/>
            <person name="Galperin M.Y."/>
            <person name="Jogler C."/>
        </authorList>
    </citation>
    <scope>NUCLEOTIDE SEQUENCE [LARGE SCALE GENOMIC DNA]</scope>
    <source>
        <strain evidence="1 2">Poly41</strain>
    </source>
</reference>
<accession>A0A5C6D7Y9</accession>
<evidence type="ECO:0000313" key="1">
    <source>
        <dbReference type="EMBL" id="TWU32185.1"/>
    </source>
</evidence>
<evidence type="ECO:0000313" key="2">
    <source>
        <dbReference type="Proteomes" id="UP000319143"/>
    </source>
</evidence>
<organism evidence="1 2">
    <name type="scientific">Novipirellula artificiosorum</name>
    <dbReference type="NCBI Taxonomy" id="2528016"/>
    <lineage>
        <taxon>Bacteria</taxon>
        <taxon>Pseudomonadati</taxon>
        <taxon>Planctomycetota</taxon>
        <taxon>Planctomycetia</taxon>
        <taxon>Pirellulales</taxon>
        <taxon>Pirellulaceae</taxon>
        <taxon>Novipirellula</taxon>
    </lineage>
</organism>
<dbReference type="AlphaFoldDB" id="A0A5C6D7Y9"/>
<gene>
    <name evidence="1" type="ORF">Poly41_56700</name>
</gene>
<protein>
    <recommendedName>
        <fullName evidence="3">Tetratricopeptide repeat protein</fullName>
    </recommendedName>
</protein>
<name>A0A5C6D7Y9_9BACT</name>
<keyword evidence="2" id="KW-1185">Reference proteome</keyword>
<comment type="caution">
    <text evidence="1">The sequence shown here is derived from an EMBL/GenBank/DDBJ whole genome shotgun (WGS) entry which is preliminary data.</text>
</comment>
<sequence length="69" mass="8080">MEETLAYRESTQDLDAAEYWCYLAMIRYKLGNHLAAHDFLGRANAWSDQNVLGYQPENTRNTHSNLTWN</sequence>